<evidence type="ECO:0000256" key="1">
    <source>
        <dbReference type="SAM" id="Phobius"/>
    </source>
</evidence>
<gene>
    <name evidence="3" type="ORF">IMG5_023400</name>
</gene>
<protein>
    <recommendedName>
        <fullName evidence="2">Fatty acid desaturase domain-containing protein</fullName>
    </recommendedName>
</protein>
<feature type="transmembrane region" description="Helical" evidence="1">
    <location>
        <begin position="68"/>
        <end position="87"/>
    </location>
</feature>
<feature type="transmembrane region" description="Helical" evidence="1">
    <location>
        <begin position="198"/>
        <end position="219"/>
    </location>
</feature>
<dbReference type="GeneID" id="14910317"/>
<dbReference type="Proteomes" id="UP000008983">
    <property type="component" value="Unassembled WGS sequence"/>
</dbReference>
<reference evidence="3 4" key="1">
    <citation type="submission" date="2011-07" db="EMBL/GenBank/DDBJ databases">
        <authorList>
            <person name="Coyne R."/>
            <person name="Brami D."/>
            <person name="Johnson J."/>
            <person name="Hostetler J."/>
            <person name="Hannick L."/>
            <person name="Clark T."/>
            <person name="Cassidy-Hanley D."/>
            <person name="Inman J."/>
        </authorList>
    </citation>
    <scope>NUCLEOTIDE SEQUENCE [LARGE SCALE GENOMIC DNA]</scope>
    <source>
        <strain evidence="3 4">G5</strain>
    </source>
</reference>
<feature type="domain" description="Fatty acid desaturase" evidence="2">
    <location>
        <begin position="99"/>
        <end position="362"/>
    </location>
</feature>
<dbReference type="EMBL" id="GL983202">
    <property type="protein sequence ID" value="EGR34116.1"/>
    <property type="molecule type" value="Genomic_DNA"/>
</dbReference>
<dbReference type="STRING" id="857967.G0QKZ5"/>
<dbReference type="OMA" id="ENYVPHL"/>
<proteinExistence type="predicted"/>
<feature type="transmembrane region" description="Helical" evidence="1">
    <location>
        <begin position="240"/>
        <end position="261"/>
    </location>
</feature>
<dbReference type="InParanoid" id="G0QKZ5"/>
<dbReference type="GO" id="GO:0006629">
    <property type="term" value="P:lipid metabolic process"/>
    <property type="evidence" value="ECO:0007669"/>
    <property type="project" value="InterPro"/>
</dbReference>
<keyword evidence="1" id="KW-0472">Membrane</keyword>
<keyword evidence="1" id="KW-1133">Transmembrane helix</keyword>
<dbReference type="CDD" id="cd03507">
    <property type="entry name" value="Delta12-FADS-like"/>
    <property type="match status" value="1"/>
</dbReference>
<dbReference type="AlphaFoldDB" id="G0QKZ5"/>
<accession>G0QKZ5</accession>
<dbReference type="InterPro" id="IPR005804">
    <property type="entry name" value="FA_desaturase_dom"/>
</dbReference>
<organism evidence="3 4">
    <name type="scientific">Ichthyophthirius multifiliis</name>
    <name type="common">White spot disease agent</name>
    <name type="synonym">Ich</name>
    <dbReference type="NCBI Taxonomy" id="5932"/>
    <lineage>
        <taxon>Eukaryota</taxon>
        <taxon>Sar</taxon>
        <taxon>Alveolata</taxon>
        <taxon>Ciliophora</taxon>
        <taxon>Intramacronucleata</taxon>
        <taxon>Oligohymenophorea</taxon>
        <taxon>Hymenostomatida</taxon>
        <taxon>Ophryoglenina</taxon>
        <taxon>Ichthyophthirius</taxon>
    </lineage>
</organism>
<feature type="transmembrane region" description="Helical" evidence="1">
    <location>
        <begin position="267"/>
        <end position="291"/>
    </location>
</feature>
<dbReference type="InterPro" id="IPR012171">
    <property type="entry name" value="Fatty_acid_desaturase"/>
</dbReference>
<dbReference type="OrthoDB" id="1461976at2759"/>
<dbReference type="RefSeq" id="XP_004039420.1">
    <property type="nucleotide sequence ID" value="XM_004039372.1"/>
</dbReference>
<name>G0QKZ5_ICHMU</name>
<dbReference type="eggNOG" id="ENOG502QQNB">
    <property type="taxonomic scope" value="Eukaryota"/>
</dbReference>
<dbReference type="GO" id="GO:0016491">
    <property type="term" value="F:oxidoreductase activity"/>
    <property type="evidence" value="ECO:0007669"/>
    <property type="project" value="InterPro"/>
</dbReference>
<evidence type="ECO:0000259" key="2">
    <source>
        <dbReference type="Pfam" id="PF00487"/>
    </source>
</evidence>
<keyword evidence="4" id="KW-1185">Reference proteome</keyword>
<feature type="transmembrane region" description="Helical" evidence="1">
    <location>
        <begin position="99"/>
        <end position="119"/>
    </location>
</feature>
<keyword evidence="1" id="KW-0812">Transmembrane</keyword>
<sequence length="395" mass="46082">MQIFLEQYIKIKKTQKIQNASKEKHFKKKKKNMPEIKNSIFNGEREITLSDIKDAIPAHLFKRSELRFFISVFNSVSLTLLTAYIAHKVIPLQLSYTPLWLLYGIINGTIAVGIWILGHECSHGAFSEKKWANDLLGYILHTIVFVPYFSWQYSHNIHHSKCNNIIEDETHVPKKEGNPRLYVWQKIKEKLGTESLSIIYLLNLTLIGLPLYLMFGASTGSSRNFSSHFIVPNDLFNGKMLFKVHLSNLGIVFVIYLLYLWAKATCFMQVLFIYLIPYVVVNGWISIITFLQHNDEDVPHFDNRTWSWLKGAMCTIDRNYPEYINALHHNIGNTHVLHHVFHELPHYHAREANVYFKQIVGSAYIQDKKTIWQAILSNSKLICVKEKEEGVYYYK</sequence>
<evidence type="ECO:0000313" key="4">
    <source>
        <dbReference type="Proteomes" id="UP000008983"/>
    </source>
</evidence>
<dbReference type="Pfam" id="PF00487">
    <property type="entry name" value="FA_desaturase"/>
    <property type="match status" value="1"/>
</dbReference>
<evidence type="ECO:0000313" key="3">
    <source>
        <dbReference type="EMBL" id="EGR34116.1"/>
    </source>
</evidence>
<dbReference type="PANTHER" id="PTHR32100">
    <property type="entry name" value="OMEGA-6 FATTY ACID DESATURASE, CHLOROPLASTIC"/>
    <property type="match status" value="1"/>
</dbReference>